<dbReference type="EMBL" id="GBXM01092777">
    <property type="protein sequence ID" value="JAH15800.1"/>
    <property type="molecule type" value="Transcribed_RNA"/>
</dbReference>
<organism evidence="1">
    <name type="scientific">Anguilla anguilla</name>
    <name type="common">European freshwater eel</name>
    <name type="synonym">Muraena anguilla</name>
    <dbReference type="NCBI Taxonomy" id="7936"/>
    <lineage>
        <taxon>Eukaryota</taxon>
        <taxon>Metazoa</taxon>
        <taxon>Chordata</taxon>
        <taxon>Craniata</taxon>
        <taxon>Vertebrata</taxon>
        <taxon>Euteleostomi</taxon>
        <taxon>Actinopterygii</taxon>
        <taxon>Neopterygii</taxon>
        <taxon>Teleostei</taxon>
        <taxon>Anguilliformes</taxon>
        <taxon>Anguillidae</taxon>
        <taxon>Anguilla</taxon>
    </lineage>
</organism>
<evidence type="ECO:0000313" key="1">
    <source>
        <dbReference type="EMBL" id="JAH15800.1"/>
    </source>
</evidence>
<accession>A0A0E9QHJ7</accession>
<name>A0A0E9QHJ7_ANGAN</name>
<protein>
    <submittedName>
        <fullName evidence="1">Uncharacterized protein</fullName>
    </submittedName>
</protein>
<proteinExistence type="predicted"/>
<reference evidence="1" key="1">
    <citation type="submission" date="2014-11" db="EMBL/GenBank/DDBJ databases">
        <authorList>
            <person name="Amaro Gonzalez C."/>
        </authorList>
    </citation>
    <scope>NUCLEOTIDE SEQUENCE</scope>
</reference>
<dbReference type="AlphaFoldDB" id="A0A0E9QHJ7"/>
<reference evidence="1" key="2">
    <citation type="journal article" date="2015" name="Fish Shellfish Immunol.">
        <title>Early steps in the European eel (Anguilla anguilla)-Vibrio vulnificus interaction in the gills: Role of the RtxA13 toxin.</title>
        <authorList>
            <person name="Callol A."/>
            <person name="Pajuelo D."/>
            <person name="Ebbesson L."/>
            <person name="Teles M."/>
            <person name="MacKenzie S."/>
            <person name="Amaro C."/>
        </authorList>
    </citation>
    <scope>NUCLEOTIDE SEQUENCE</scope>
</reference>
<sequence>MFFRNLFHSHTLQGRPKHFRVCNSKLRLFSRNKKKKICNVELL</sequence>